<protein>
    <submittedName>
        <fullName evidence="2">GNAT family N-acetyltransferase</fullName>
    </submittedName>
</protein>
<dbReference type="GO" id="GO:0016747">
    <property type="term" value="F:acyltransferase activity, transferring groups other than amino-acyl groups"/>
    <property type="evidence" value="ECO:0007669"/>
    <property type="project" value="InterPro"/>
</dbReference>
<comment type="caution">
    <text evidence="2">The sequence shown here is derived from an EMBL/GenBank/DDBJ whole genome shotgun (WGS) entry which is preliminary data.</text>
</comment>
<accession>A0A2S7K4Q6</accession>
<sequence length="207" mass="21430">MSPERPALRAAGMDDAGAAADILAAAFAADPVMSWTFGGNSAFRTIFHELARGVYLKHGFGHIADGGVGGGRAATLWLPAGAALSLPPLNELRIALASVRHGGFGAVARALKIAGVLEKHHPQEPHYYLFAVGVTPGAQGQGLGGALLREGLKRADEEGAIAYLENSNPKNTPLYERLGFRVTAPLPLPAGAPPLLSMRRAPQGASS</sequence>
<dbReference type="OrthoDB" id="7057833at2"/>
<dbReference type="PANTHER" id="PTHR42791">
    <property type="entry name" value="GNAT FAMILY ACETYLTRANSFERASE"/>
    <property type="match status" value="1"/>
</dbReference>
<dbReference type="EMBL" id="PJCH01000007">
    <property type="protein sequence ID" value="PQA87456.1"/>
    <property type="molecule type" value="Genomic_DNA"/>
</dbReference>
<dbReference type="RefSeq" id="WP_104830273.1">
    <property type="nucleotide sequence ID" value="NZ_PJCH01000007.1"/>
</dbReference>
<dbReference type="AlphaFoldDB" id="A0A2S7K4Q6"/>
<dbReference type="PANTHER" id="PTHR42791:SF1">
    <property type="entry name" value="N-ACETYLTRANSFERASE DOMAIN-CONTAINING PROTEIN"/>
    <property type="match status" value="1"/>
</dbReference>
<reference evidence="2 3" key="1">
    <citation type="submission" date="2017-12" db="EMBL/GenBank/DDBJ databases">
        <authorList>
            <person name="Hurst M.R.H."/>
        </authorList>
    </citation>
    <scope>NUCLEOTIDE SEQUENCE [LARGE SCALE GENOMIC DNA]</scope>
    <source>
        <strain evidence="2 3">SY-3-19</strain>
    </source>
</reference>
<organism evidence="2 3">
    <name type="scientific">Hyphococcus luteus</name>
    <dbReference type="NCBI Taxonomy" id="2058213"/>
    <lineage>
        <taxon>Bacteria</taxon>
        <taxon>Pseudomonadati</taxon>
        <taxon>Pseudomonadota</taxon>
        <taxon>Alphaproteobacteria</taxon>
        <taxon>Parvularculales</taxon>
        <taxon>Parvularculaceae</taxon>
        <taxon>Hyphococcus</taxon>
    </lineage>
</organism>
<evidence type="ECO:0000259" key="1">
    <source>
        <dbReference type="PROSITE" id="PS51186"/>
    </source>
</evidence>
<dbReference type="InterPro" id="IPR052523">
    <property type="entry name" value="Trichothecene_AcTrans"/>
</dbReference>
<evidence type="ECO:0000313" key="3">
    <source>
        <dbReference type="Proteomes" id="UP000239504"/>
    </source>
</evidence>
<feature type="domain" description="N-acetyltransferase" evidence="1">
    <location>
        <begin position="61"/>
        <end position="203"/>
    </location>
</feature>
<dbReference type="Proteomes" id="UP000239504">
    <property type="component" value="Unassembled WGS sequence"/>
</dbReference>
<dbReference type="Gene3D" id="3.40.630.30">
    <property type="match status" value="1"/>
</dbReference>
<gene>
    <name evidence="2" type="ORF">CW354_11665</name>
</gene>
<dbReference type="InterPro" id="IPR000182">
    <property type="entry name" value="GNAT_dom"/>
</dbReference>
<evidence type="ECO:0000313" key="2">
    <source>
        <dbReference type="EMBL" id="PQA87456.1"/>
    </source>
</evidence>
<dbReference type="SUPFAM" id="SSF55729">
    <property type="entry name" value="Acyl-CoA N-acyltransferases (Nat)"/>
    <property type="match status" value="1"/>
</dbReference>
<keyword evidence="2" id="KW-0808">Transferase</keyword>
<proteinExistence type="predicted"/>
<dbReference type="PROSITE" id="PS51186">
    <property type="entry name" value="GNAT"/>
    <property type="match status" value="1"/>
</dbReference>
<dbReference type="InterPro" id="IPR016181">
    <property type="entry name" value="Acyl_CoA_acyltransferase"/>
</dbReference>
<dbReference type="Pfam" id="PF00583">
    <property type="entry name" value="Acetyltransf_1"/>
    <property type="match status" value="1"/>
</dbReference>
<keyword evidence="3" id="KW-1185">Reference proteome</keyword>
<name>A0A2S7K4Q6_9PROT</name>